<accession>A0ABD2MHC9</accession>
<dbReference type="Pfam" id="PF25992">
    <property type="entry name" value="Ig_TM7SF3_N"/>
    <property type="match status" value="1"/>
</dbReference>
<proteinExistence type="predicted"/>
<organism evidence="2 3">
    <name type="scientific">Cryptolaemus montrouzieri</name>
    <dbReference type="NCBI Taxonomy" id="559131"/>
    <lineage>
        <taxon>Eukaryota</taxon>
        <taxon>Metazoa</taxon>
        <taxon>Ecdysozoa</taxon>
        <taxon>Arthropoda</taxon>
        <taxon>Hexapoda</taxon>
        <taxon>Insecta</taxon>
        <taxon>Pterygota</taxon>
        <taxon>Neoptera</taxon>
        <taxon>Endopterygota</taxon>
        <taxon>Coleoptera</taxon>
        <taxon>Polyphaga</taxon>
        <taxon>Cucujiformia</taxon>
        <taxon>Coccinelloidea</taxon>
        <taxon>Coccinellidae</taxon>
        <taxon>Scymninae</taxon>
        <taxon>Scymnini</taxon>
        <taxon>Cryptolaemus</taxon>
    </lineage>
</organism>
<keyword evidence="3" id="KW-1185">Reference proteome</keyword>
<keyword evidence="1" id="KW-0732">Signal</keyword>
<reference evidence="2 3" key="1">
    <citation type="journal article" date="2021" name="BMC Biol.">
        <title>Horizontally acquired antibacterial genes associated with adaptive radiation of ladybird beetles.</title>
        <authorList>
            <person name="Li H.S."/>
            <person name="Tang X.F."/>
            <person name="Huang Y.H."/>
            <person name="Xu Z.Y."/>
            <person name="Chen M.L."/>
            <person name="Du X.Y."/>
            <person name="Qiu B.Y."/>
            <person name="Chen P.T."/>
            <person name="Zhang W."/>
            <person name="Slipinski A."/>
            <person name="Escalona H.E."/>
            <person name="Waterhouse R.M."/>
            <person name="Zwick A."/>
            <person name="Pang H."/>
        </authorList>
    </citation>
    <scope>NUCLEOTIDE SEQUENCE [LARGE SCALE GENOMIC DNA]</scope>
    <source>
        <strain evidence="2">SYSU2018</strain>
    </source>
</reference>
<sequence>MLLLTFWAILAALCIQKGITASYRIDISSYNPLDDKTHTFHLFVNHFEQNSTELIVTSNATNTSGFYILQAHSFEYNVTLTGYGEVANNVTGRNVGLLQFFKNPLVNSFSLEKMTDKNLTVLIAVTIYEDKTPIPGGCAKVDSITGMKINPLIRVIDGEEIINIRAEAPSVEGLTCDMNDTETRVDIYHKYLSSQNFNPLIYYEGIRSMLSVEDIKKNGKFVSSSHSLLTLKKSFSSYIGVGEVFVILITQNGKTSAYVPAVSYGQDIEILIMKDKAGNASITQRILEMPRRG</sequence>
<dbReference type="EMBL" id="JABFTP020000001">
    <property type="protein sequence ID" value="KAL3265735.1"/>
    <property type="molecule type" value="Genomic_DNA"/>
</dbReference>
<dbReference type="AlphaFoldDB" id="A0ABD2MHC9"/>
<gene>
    <name evidence="2" type="ORF">HHI36_009937</name>
</gene>
<feature type="chain" id="PRO_5044804640" evidence="1">
    <location>
        <begin position="23"/>
        <end position="293"/>
    </location>
</feature>
<protein>
    <submittedName>
        <fullName evidence="2">Uncharacterized protein</fullName>
    </submittedName>
</protein>
<name>A0ABD2MHC9_9CUCU</name>
<evidence type="ECO:0000256" key="1">
    <source>
        <dbReference type="SAM" id="SignalP"/>
    </source>
</evidence>
<dbReference type="InterPro" id="IPR042502">
    <property type="entry name" value="TM7SF3"/>
</dbReference>
<dbReference type="PANTHER" id="PTHR15937">
    <property type="entry name" value="TRANSMEMBRANE 7 SUPERFAMILY MEMBER 3"/>
    <property type="match status" value="1"/>
</dbReference>
<comment type="caution">
    <text evidence="2">The sequence shown here is derived from an EMBL/GenBank/DDBJ whole genome shotgun (WGS) entry which is preliminary data.</text>
</comment>
<feature type="signal peptide" evidence="1">
    <location>
        <begin position="1"/>
        <end position="22"/>
    </location>
</feature>
<evidence type="ECO:0000313" key="2">
    <source>
        <dbReference type="EMBL" id="KAL3265735.1"/>
    </source>
</evidence>
<dbReference type="Proteomes" id="UP001516400">
    <property type="component" value="Unassembled WGS sequence"/>
</dbReference>
<evidence type="ECO:0000313" key="3">
    <source>
        <dbReference type="Proteomes" id="UP001516400"/>
    </source>
</evidence>
<dbReference type="PANTHER" id="PTHR15937:SF3">
    <property type="entry name" value="TRANSMEMBRANE 7 SUPERFAMILY MEMBER 3"/>
    <property type="match status" value="1"/>
</dbReference>